<name>A0A8D3Y107_9GAMM</name>
<evidence type="ECO:0000256" key="1">
    <source>
        <dbReference type="SAM" id="SignalP"/>
    </source>
</evidence>
<dbReference type="AlphaFoldDB" id="A0A8D3Y107"/>
<evidence type="ECO:0000313" key="5">
    <source>
        <dbReference type="Proteomes" id="UP000182276"/>
    </source>
</evidence>
<dbReference type="RefSeq" id="WP_043220128.1">
    <property type="nucleotide sequence ID" value="NZ_CP007511.1"/>
</dbReference>
<evidence type="ECO:0000313" key="2">
    <source>
        <dbReference type="EMBL" id="AJE15283.1"/>
    </source>
</evidence>
<evidence type="ECO:0000313" key="4">
    <source>
        <dbReference type="Proteomes" id="UP000031271"/>
    </source>
</evidence>
<dbReference type="Proteomes" id="UP000182276">
    <property type="component" value="Unassembled WGS sequence"/>
</dbReference>
<keyword evidence="1" id="KW-0732">Signal</keyword>
<reference evidence="4" key="1">
    <citation type="submission" date="2014-03" db="EMBL/GenBank/DDBJ databases">
        <title>Complete genome of Pseudomonas balearica DSM 6083T, a sewage water isolate from an enrichment with 2-methylnaphthalene.</title>
        <authorList>
            <person name="Salva-Serra F."/>
            <person name="Jaen-Luchoro D."/>
            <person name="Busquets A."/>
            <person name="Pena A."/>
            <person name="Gomila M."/>
            <person name="Bosch R."/>
            <person name="Nogales B."/>
            <person name="Garcia-Valdes E."/>
            <person name="Lalucat J."/>
            <person name="Bennasar A."/>
        </authorList>
    </citation>
    <scope>NUCLEOTIDE SEQUENCE [LARGE SCALE GENOMIC DNA]</scope>
    <source>
        <strain evidence="4">DSM 6083</strain>
    </source>
</reference>
<protein>
    <recommendedName>
        <fullName evidence="6">DUF2790 domain-containing protein</fullName>
    </recommendedName>
</protein>
<feature type="chain" id="PRO_5034276139" description="DUF2790 domain-containing protein" evidence="1">
    <location>
        <begin position="20"/>
        <end position="75"/>
    </location>
</feature>
<dbReference type="Proteomes" id="UP000031271">
    <property type="component" value="Chromosome"/>
</dbReference>
<dbReference type="GeneID" id="77260165"/>
<dbReference type="KEGG" id="pbm:CL52_09575"/>
<sequence length="75" mass="8122">MKWLAHVAIITLFTTPAWAQEPARQAPPADIAKVVSIEVPAGGCAVVEAKMTYLDSQGQPHSVTYLRQGSDCFDH</sequence>
<accession>A0A8D3Y107</accession>
<organism evidence="2 4">
    <name type="scientific">Stutzerimonas balearica DSM 6083</name>
    <dbReference type="NCBI Taxonomy" id="1123016"/>
    <lineage>
        <taxon>Bacteria</taxon>
        <taxon>Pseudomonadati</taxon>
        <taxon>Pseudomonadota</taxon>
        <taxon>Gammaproteobacteria</taxon>
        <taxon>Pseudomonadales</taxon>
        <taxon>Pseudomonadaceae</taxon>
        <taxon>Stutzerimonas</taxon>
    </lineage>
</organism>
<dbReference type="Pfam" id="PF10976">
    <property type="entry name" value="DUF2790"/>
    <property type="match status" value="1"/>
</dbReference>
<reference evidence="3 5" key="2">
    <citation type="submission" date="2016-10" db="EMBL/GenBank/DDBJ databases">
        <authorList>
            <person name="Varghese N."/>
            <person name="Submissions S."/>
        </authorList>
    </citation>
    <scope>NUCLEOTIDE SEQUENCE [LARGE SCALE GENOMIC DNA]</scope>
    <source>
        <strain evidence="3 5">DSM 6083</strain>
    </source>
</reference>
<dbReference type="InterPro" id="IPR021245">
    <property type="entry name" value="DUF2790"/>
</dbReference>
<feature type="signal peptide" evidence="1">
    <location>
        <begin position="1"/>
        <end position="19"/>
    </location>
</feature>
<keyword evidence="5" id="KW-1185">Reference proteome</keyword>
<evidence type="ECO:0000313" key="3">
    <source>
        <dbReference type="EMBL" id="SDM26586.1"/>
    </source>
</evidence>
<gene>
    <name evidence="2" type="ORF">CL52_09575</name>
    <name evidence="3" type="ORF">SAMN05660875_103345</name>
</gene>
<dbReference type="Gene3D" id="2.30.140.50">
    <property type="entry name" value="Protein of unknown function DUF2790"/>
    <property type="match status" value="1"/>
</dbReference>
<dbReference type="EMBL" id="CP007511">
    <property type="protein sequence ID" value="AJE15283.1"/>
    <property type="molecule type" value="Genomic_DNA"/>
</dbReference>
<evidence type="ECO:0008006" key="6">
    <source>
        <dbReference type="Google" id="ProtNLM"/>
    </source>
</evidence>
<proteinExistence type="predicted"/>
<reference evidence="2 4" key="3">
    <citation type="journal article" name="Genome Announc.">
        <title>Complete Genome Sequence of Pseudomonas balearica DSM 6083T.</title>
        <authorList>
            <person name="Bennasar-Figueras A."/>
            <person name="Salva-Serra F."/>
            <person name="Jaen-Luchoro D."/>
            <person name="Segui C."/>
            <person name="Aliaga F."/>
            <person name="Busquets A."/>
            <person name="Gomila M."/>
            <person name="Moore E.R."/>
            <person name="Lalucat J."/>
        </authorList>
    </citation>
    <scope>NUCLEOTIDE SEQUENCE [LARGE SCALE GENOMIC DNA]</scope>
    <source>
        <strain evidence="4">DSM 6083</strain>
        <strain evidence="2">DSM6083</strain>
    </source>
</reference>
<dbReference type="EMBL" id="FNHO01000003">
    <property type="protein sequence ID" value="SDM26586.1"/>
    <property type="molecule type" value="Genomic_DNA"/>
</dbReference>